<dbReference type="PANTHER" id="PTHR43429:SF3">
    <property type="entry name" value="NITRITE REDUCTASE [NAD(P)H]"/>
    <property type="match status" value="1"/>
</dbReference>
<feature type="domain" description="FAD/NAD(P)-binding" evidence="9">
    <location>
        <begin position="5"/>
        <end position="282"/>
    </location>
</feature>
<organism evidence="11 12">
    <name type="scientific">Vibrio albus</name>
    <dbReference type="NCBI Taxonomy" id="2200953"/>
    <lineage>
        <taxon>Bacteria</taxon>
        <taxon>Pseudomonadati</taxon>
        <taxon>Pseudomonadota</taxon>
        <taxon>Gammaproteobacteria</taxon>
        <taxon>Vibrionales</taxon>
        <taxon>Vibrionaceae</taxon>
        <taxon>Vibrio</taxon>
    </lineage>
</organism>
<dbReference type="EMBL" id="QFWT01000009">
    <property type="protein sequence ID" value="PWI32428.1"/>
    <property type="molecule type" value="Genomic_DNA"/>
</dbReference>
<keyword evidence="8" id="KW-0520">NAD</keyword>
<evidence type="ECO:0000313" key="12">
    <source>
        <dbReference type="Proteomes" id="UP000245362"/>
    </source>
</evidence>
<dbReference type="Gene3D" id="3.30.390.120">
    <property type="match status" value="1"/>
</dbReference>
<evidence type="ECO:0000256" key="7">
    <source>
        <dbReference type="ARBA" id="ARBA00023002"/>
    </source>
</evidence>
<reference evidence="11 12" key="1">
    <citation type="submission" date="2018-05" db="EMBL/GenBank/DDBJ databases">
        <title>Vibrio limimaris sp. nov., isolated from marine sediment.</title>
        <authorList>
            <person name="Li C.-M."/>
        </authorList>
    </citation>
    <scope>NUCLEOTIDE SEQUENCE [LARGE SCALE GENOMIC DNA]</scope>
    <source>
        <strain evidence="11 12">E4404</strain>
    </source>
</reference>
<keyword evidence="5" id="KW-0285">Flavoprotein</keyword>
<dbReference type="NCBIfam" id="NF003437">
    <property type="entry name" value="PRK04965.1"/>
    <property type="match status" value="1"/>
</dbReference>
<protein>
    <submittedName>
        <fullName evidence="11">NADH:flavorubredoxin reductase NorW</fullName>
    </submittedName>
</protein>
<accession>A0A2U3B6K8</accession>
<dbReference type="OrthoDB" id="9808980at2"/>
<name>A0A2U3B6K8_9VIBR</name>
<dbReference type="SUPFAM" id="SSF51905">
    <property type="entry name" value="FAD/NAD(P)-binding domain"/>
    <property type="match status" value="2"/>
</dbReference>
<evidence type="ECO:0000256" key="2">
    <source>
        <dbReference type="ARBA" id="ARBA00004496"/>
    </source>
</evidence>
<evidence type="ECO:0000256" key="8">
    <source>
        <dbReference type="ARBA" id="ARBA00023027"/>
    </source>
</evidence>
<dbReference type="PANTHER" id="PTHR43429">
    <property type="entry name" value="PYRIDINE NUCLEOTIDE-DISULFIDE OXIDOREDUCTASE DOMAIN-CONTAINING"/>
    <property type="match status" value="1"/>
</dbReference>
<dbReference type="InterPro" id="IPR041364">
    <property type="entry name" value="Rbx-bd"/>
</dbReference>
<evidence type="ECO:0000256" key="6">
    <source>
        <dbReference type="ARBA" id="ARBA00022827"/>
    </source>
</evidence>
<dbReference type="Pfam" id="PF18113">
    <property type="entry name" value="Rbx_binding"/>
    <property type="match status" value="1"/>
</dbReference>
<evidence type="ECO:0000259" key="10">
    <source>
        <dbReference type="Pfam" id="PF18113"/>
    </source>
</evidence>
<dbReference type="PRINTS" id="PR00411">
    <property type="entry name" value="PNDRDTASEI"/>
</dbReference>
<evidence type="ECO:0000259" key="9">
    <source>
        <dbReference type="Pfam" id="PF07992"/>
    </source>
</evidence>
<dbReference type="InterPro" id="IPR050260">
    <property type="entry name" value="FAD-bd_OxRdtase"/>
</dbReference>
<keyword evidence="12" id="KW-1185">Reference proteome</keyword>
<dbReference type="RefSeq" id="WP_109320568.1">
    <property type="nucleotide sequence ID" value="NZ_QFWT01000009.1"/>
</dbReference>
<comment type="similarity">
    <text evidence="3">Belongs to the FAD-dependent oxidoreductase family.</text>
</comment>
<evidence type="ECO:0000256" key="1">
    <source>
        <dbReference type="ARBA" id="ARBA00001974"/>
    </source>
</evidence>
<dbReference type="Pfam" id="PF07992">
    <property type="entry name" value="Pyr_redox_2"/>
    <property type="match status" value="1"/>
</dbReference>
<keyword evidence="4" id="KW-0963">Cytoplasm</keyword>
<dbReference type="GO" id="GO:0005737">
    <property type="term" value="C:cytoplasm"/>
    <property type="evidence" value="ECO:0007669"/>
    <property type="project" value="UniProtKB-SubCell"/>
</dbReference>
<dbReference type="Proteomes" id="UP000245362">
    <property type="component" value="Unassembled WGS sequence"/>
</dbReference>
<keyword evidence="6" id="KW-0274">FAD</keyword>
<gene>
    <name evidence="11" type="ORF">DI392_15325</name>
</gene>
<dbReference type="InterPro" id="IPR023753">
    <property type="entry name" value="FAD/NAD-binding_dom"/>
</dbReference>
<evidence type="ECO:0000313" key="11">
    <source>
        <dbReference type="EMBL" id="PWI32428.1"/>
    </source>
</evidence>
<evidence type="ECO:0000256" key="4">
    <source>
        <dbReference type="ARBA" id="ARBA00022490"/>
    </source>
</evidence>
<comment type="caution">
    <text evidence="11">The sequence shown here is derived from an EMBL/GenBank/DDBJ whole genome shotgun (WGS) entry which is preliminary data.</text>
</comment>
<dbReference type="Gene3D" id="3.50.50.60">
    <property type="entry name" value="FAD/NAD(P)-binding domain"/>
    <property type="match status" value="2"/>
</dbReference>
<evidence type="ECO:0000256" key="5">
    <source>
        <dbReference type="ARBA" id="ARBA00022630"/>
    </source>
</evidence>
<dbReference type="AlphaFoldDB" id="A0A2U3B6K8"/>
<comment type="subcellular location">
    <subcellularLocation>
        <location evidence="2">Cytoplasm</location>
    </subcellularLocation>
</comment>
<dbReference type="PRINTS" id="PR00368">
    <property type="entry name" value="FADPNR"/>
</dbReference>
<proteinExistence type="inferred from homology"/>
<dbReference type="InterPro" id="IPR036188">
    <property type="entry name" value="FAD/NAD-bd_sf"/>
</dbReference>
<comment type="cofactor">
    <cofactor evidence="1">
        <name>FAD</name>
        <dbReference type="ChEBI" id="CHEBI:57692"/>
    </cofactor>
</comment>
<feature type="domain" description="Rubredoxin binding" evidence="10">
    <location>
        <begin position="309"/>
        <end position="375"/>
    </location>
</feature>
<dbReference type="GO" id="GO:0016491">
    <property type="term" value="F:oxidoreductase activity"/>
    <property type="evidence" value="ECO:0007669"/>
    <property type="project" value="UniProtKB-KW"/>
</dbReference>
<sequence length="380" mass="41588">MTNPLIIIGSGFAAYQLVKNIRRQNSELPVQVFTADSGDEYNKPDLSHVFTRKQTAEDLVSTPGNVFAEQQQIELFCYTRVESIDPAAHSIIADGKCYPYSRLVFATGAQSFVPLLSGNATGDIVTLNSLQEYRDAHQRIVRAERVLIMGGGLIGVELALDMLTSGKQVHIIEPGMHLLSNLIPGFLSTPLECYLRSKGMQVDCLDYVTEMNRRSASLSVQTSRGVSYDTDCVISAAGLTPRTELAKKAGLAVNRGIVVDNRLRTSVKDIYALGDCAEIEGKIMAFLQPIVLSANILAKQLLTSEGELGLPAMMVKVKTPGYPIQLGGSFESAVEWQVNHTEQGTVARAYDQNNRMTGFVVTQEQVNQAFPLLREVQTAR</sequence>
<evidence type="ECO:0000256" key="3">
    <source>
        <dbReference type="ARBA" id="ARBA00006442"/>
    </source>
</evidence>
<keyword evidence="7" id="KW-0560">Oxidoreductase</keyword>